<dbReference type="STRING" id="391625.PPSIR1_21499"/>
<dbReference type="SUPFAM" id="SSF50998">
    <property type="entry name" value="Quinoprotein alcohol dehydrogenase-like"/>
    <property type="match status" value="1"/>
</dbReference>
<dbReference type="InterPro" id="IPR011047">
    <property type="entry name" value="Quinoprotein_ADH-like_sf"/>
</dbReference>
<feature type="compositionally biased region" description="Low complexity" evidence="1">
    <location>
        <begin position="76"/>
        <end position="85"/>
    </location>
</feature>
<dbReference type="Proteomes" id="UP000005801">
    <property type="component" value="Unassembled WGS sequence"/>
</dbReference>
<dbReference type="EMBL" id="ABCS01000002">
    <property type="protein sequence ID" value="EDM81535.1"/>
    <property type="molecule type" value="Genomic_DNA"/>
</dbReference>
<organism evidence="2 3">
    <name type="scientific">Plesiocystis pacifica SIR-1</name>
    <dbReference type="NCBI Taxonomy" id="391625"/>
    <lineage>
        <taxon>Bacteria</taxon>
        <taxon>Pseudomonadati</taxon>
        <taxon>Myxococcota</taxon>
        <taxon>Polyangia</taxon>
        <taxon>Nannocystales</taxon>
        <taxon>Nannocystaceae</taxon>
        <taxon>Plesiocystis</taxon>
    </lineage>
</organism>
<feature type="region of interest" description="Disordered" evidence="1">
    <location>
        <begin position="765"/>
        <end position="785"/>
    </location>
</feature>
<feature type="region of interest" description="Disordered" evidence="1">
    <location>
        <begin position="55"/>
        <end position="85"/>
    </location>
</feature>
<proteinExistence type="predicted"/>
<comment type="caution">
    <text evidence="2">The sequence shown here is derived from an EMBL/GenBank/DDBJ whole genome shotgun (WGS) entry which is preliminary data.</text>
</comment>
<evidence type="ECO:0000313" key="3">
    <source>
        <dbReference type="Proteomes" id="UP000005801"/>
    </source>
</evidence>
<accession>A6FXE7</accession>
<protein>
    <submittedName>
        <fullName evidence="2">Uncharacterized protein</fullName>
    </submittedName>
</protein>
<evidence type="ECO:0000313" key="2">
    <source>
        <dbReference type="EMBL" id="EDM81535.1"/>
    </source>
</evidence>
<sequence>MSVEEDEPMTAKRTQRDGVIVWAPSGSGSAAAWTWLRTLAAWTATAGCALGCTDGEDSSATSEGAGEDAPTEEGAEAGAEGGEATAAAVERGALLPRGEVHRGRIIEIWLDPGGSAAVSLDSVGGVRLWPELPPAQRELAKLEPVRLPYLEPLSMSVAKTADGEFIVAGVDTAQSSRVIAVEADPDAPGSFRMRERFVLPPDDPMLELHVLDGGERLLALGVDHSLRIYDAHGEELSRFSRYGFAPWQLRFCGPPEDLHMAMVLAGPTRLQRFSLKDDGVELIGEPYAVTLDRGPNHNDLALLPTGTHAAVLRRPKARGVEWSLEIHDLESGAIRVMWGEGEIKLRPRMHVVDKDWILLEYGGGNGDWIDINQGAVIEFEPDPEAEPDSPEARFQLPKKLTELPAEARIEGLRVHLPDSEGSVRRRASVTQGLRVVPNGNALVFDPLRAPTKGGEGGAVIEAGAEPDQHYRLTQQSLAPRAVAISNDGELVATVSKDEVIVEDIGGGTHHVITGCAPEGEGKWDAMAFTDDAHLLLVAREEAAICAWREEKTLSQRELPQHYGETIRISGPGAGELAVRTEYDYDSVSIELLSFTGNALPEDELAELTRTQRADWPALDSSKKTLGRDALGNRYSLSRVKTRQFNIQGPKVGDDKPPVRKLRVGDDKLEFLEFLPSPNGARVAIKHKRASEYDYYRYEYYYYTPPKTLSVWEIGPNSHELAWEIPAGWGLEMAWSADGSRLAMKHQGELLVIEGSGEIVFSRETRGLALEEHPDDPEAAKDDAAE</sequence>
<dbReference type="SUPFAM" id="SSF82171">
    <property type="entry name" value="DPP6 N-terminal domain-like"/>
    <property type="match status" value="1"/>
</dbReference>
<keyword evidence="3" id="KW-1185">Reference proteome</keyword>
<reference evidence="2 3" key="1">
    <citation type="submission" date="2007-06" db="EMBL/GenBank/DDBJ databases">
        <authorList>
            <person name="Shimkets L."/>
            <person name="Ferriera S."/>
            <person name="Johnson J."/>
            <person name="Kravitz S."/>
            <person name="Beeson K."/>
            <person name="Sutton G."/>
            <person name="Rogers Y.-H."/>
            <person name="Friedman R."/>
            <person name="Frazier M."/>
            <person name="Venter J.C."/>
        </authorList>
    </citation>
    <scope>NUCLEOTIDE SEQUENCE [LARGE SCALE GENOMIC DNA]</scope>
    <source>
        <strain evidence="2 3">SIR-1</strain>
    </source>
</reference>
<feature type="compositionally biased region" description="Acidic residues" evidence="1">
    <location>
        <begin position="65"/>
        <end position="75"/>
    </location>
</feature>
<evidence type="ECO:0000256" key="1">
    <source>
        <dbReference type="SAM" id="MobiDB-lite"/>
    </source>
</evidence>
<gene>
    <name evidence="2" type="ORF">PPSIR1_21499</name>
</gene>
<name>A6FXE7_9BACT</name>
<dbReference type="AlphaFoldDB" id="A6FXE7"/>